<organism evidence="1 2">
    <name type="scientific">Bifidobacterium pseudocatenulatum DSM 20438 = JCM 1200 = LMG 10505</name>
    <dbReference type="NCBI Taxonomy" id="547043"/>
    <lineage>
        <taxon>Bacteria</taxon>
        <taxon>Bacillati</taxon>
        <taxon>Actinomycetota</taxon>
        <taxon>Actinomycetes</taxon>
        <taxon>Bifidobacteriales</taxon>
        <taxon>Bifidobacteriaceae</taxon>
        <taxon>Bifidobacterium</taxon>
    </lineage>
</organism>
<protein>
    <submittedName>
        <fullName evidence="1">Uncharacterized protein</fullName>
    </submittedName>
</protein>
<comment type="caution">
    <text evidence="1">The sequence shown here is derived from an EMBL/GenBank/DDBJ whole genome shotgun (WGS) entry which is preliminary data.</text>
</comment>
<evidence type="ECO:0000313" key="1">
    <source>
        <dbReference type="EMBL" id="EEG70192.1"/>
    </source>
</evidence>
<reference evidence="1 2" key="1">
    <citation type="submission" date="2009-02" db="EMBL/GenBank/DDBJ databases">
        <title>Draft genome sequence of Bifidobacterium pseudocatenulatum (DSM 20438).</title>
        <authorList>
            <person name="Sudarsanam P."/>
            <person name="Ley R."/>
            <person name="Guruge J."/>
            <person name="Turnbaugh P.J."/>
            <person name="Mahowald M."/>
            <person name="Liep D."/>
            <person name="Gordon J."/>
        </authorList>
    </citation>
    <scope>NUCLEOTIDE SEQUENCE [LARGE SCALE GENOMIC DNA]</scope>
    <source>
        <strain evidence="1 2">DSM 20438</strain>
    </source>
</reference>
<proteinExistence type="predicted"/>
<dbReference type="EMBL" id="ABXX02000005">
    <property type="protein sequence ID" value="EEG70192.1"/>
    <property type="molecule type" value="Genomic_DNA"/>
</dbReference>
<evidence type="ECO:0000313" key="2">
    <source>
        <dbReference type="Proteomes" id="UP000003875"/>
    </source>
</evidence>
<gene>
    <name evidence="1" type="ORF">BIFPSEUDO_04229</name>
</gene>
<dbReference type="Proteomes" id="UP000003875">
    <property type="component" value="Unassembled WGS sequence"/>
</dbReference>
<reference evidence="1 2" key="2">
    <citation type="submission" date="2009-02" db="EMBL/GenBank/DDBJ databases">
        <authorList>
            <person name="Fulton L."/>
            <person name="Clifton S."/>
            <person name="Fulton B."/>
            <person name="Xu J."/>
            <person name="Minx P."/>
            <person name="Pepin K.H."/>
            <person name="Johnson M."/>
            <person name="Bhonagiri V."/>
            <person name="Nash W.E."/>
            <person name="Mardis E.R."/>
            <person name="Wilson R.K."/>
        </authorList>
    </citation>
    <scope>NUCLEOTIDE SEQUENCE [LARGE SCALE GENOMIC DNA]</scope>
    <source>
        <strain evidence="1 2">DSM 20438</strain>
    </source>
</reference>
<dbReference type="AlphaFoldDB" id="C0BUY8"/>
<accession>C0BUY8</accession>
<sequence>MASGKDAFKRPEYSAEQSATIIRTRHYPTMIVVSHESHDMYNPIFVLINLF</sequence>
<name>C0BUY8_BIFPS</name>